<proteinExistence type="predicted"/>
<dbReference type="EMBL" id="CM056810">
    <property type="protein sequence ID" value="KAJ8643929.1"/>
    <property type="molecule type" value="Genomic_DNA"/>
</dbReference>
<dbReference type="Proteomes" id="UP001234297">
    <property type="component" value="Chromosome 2"/>
</dbReference>
<gene>
    <name evidence="1" type="ORF">MRB53_005677</name>
</gene>
<sequence length="283" mass="31722">MMEEEKKIRFKTEISGESTWTFPGEAPAGNPTTTYSLTDRESTILSEFGWNLPPESDDRTQEAAGGLKPFALQEASDSTRRLLSPQNRPPSGSPAAPSPENPSISSNSSVDPPAGQPESERRSAAETSNKAKKKKQKQCRQPRIAFMTKSEVEHLEDGYRWRKYGQKGVKNSPFPRSYYRCTNSKCIVKKRVERCSKDPSIVITTYEGQHCHHSLPSSRGFARTHDAASSAQPFYFSNLQFQPHKPVSQPGHWLPLPPHFSVPPAPTDEGLLDDIVLRRMQNR</sequence>
<keyword evidence="2" id="KW-1185">Reference proteome</keyword>
<evidence type="ECO:0000313" key="1">
    <source>
        <dbReference type="EMBL" id="KAJ8643929.1"/>
    </source>
</evidence>
<reference evidence="1 2" key="1">
    <citation type="journal article" date="2022" name="Hortic Res">
        <title>A haplotype resolved chromosomal level avocado genome allows analysis of novel avocado genes.</title>
        <authorList>
            <person name="Nath O."/>
            <person name="Fletcher S.J."/>
            <person name="Hayward A."/>
            <person name="Shaw L.M."/>
            <person name="Masouleh A.K."/>
            <person name="Furtado A."/>
            <person name="Henry R.J."/>
            <person name="Mitter N."/>
        </authorList>
    </citation>
    <scope>NUCLEOTIDE SEQUENCE [LARGE SCALE GENOMIC DNA]</scope>
    <source>
        <strain evidence="2">cv. Hass</strain>
    </source>
</reference>
<protein>
    <submittedName>
        <fullName evidence="1">Uncharacterized protein</fullName>
    </submittedName>
</protein>
<accession>A0ACC2MDZ6</accession>
<organism evidence="1 2">
    <name type="scientific">Persea americana</name>
    <name type="common">Avocado</name>
    <dbReference type="NCBI Taxonomy" id="3435"/>
    <lineage>
        <taxon>Eukaryota</taxon>
        <taxon>Viridiplantae</taxon>
        <taxon>Streptophyta</taxon>
        <taxon>Embryophyta</taxon>
        <taxon>Tracheophyta</taxon>
        <taxon>Spermatophyta</taxon>
        <taxon>Magnoliopsida</taxon>
        <taxon>Magnoliidae</taxon>
        <taxon>Laurales</taxon>
        <taxon>Lauraceae</taxon>
        <taxon>Persea</taxon>
    </lineage>
</organism>
<name>A0ACC2MDZ6_PERAE</name>
<comment type="caution">
    <text evidence="1">The sequence shown here is derived from an EMBL/GenBank/DDBJ whole genome shotgun (WGS) entry which is preliminary data.</text>
</comment>
<evidence type="ECO:0000313" key="2">
    <source>
        <dbReference type="Proteomes" id="UP001234297"/>
    </source>
</evidence>